<evidence type="ECO:0000313" key="2">
    <source>
        <dbReference type="Proteomes" id="UP000053424"/>
    </source>
</evidence>
<proteinExistence type="predicted"/>
<reference evidence="2" key="2">
    <citation type="submission" date="2015-01" db="EMBL/GenBank/DDBJ databases">
        <title>Evolutionary Origins and Diversification of the Mycorrhizal Mutualists.</title>
        <authorList>
            <consortium name="DOE Joint Genome Institute"/>
            <consortium name="Mycorrhizal Genomics Consortium"/>
            <person name="Kohler A."/>
            <person name="Kuo A."/>
            <person name="Nagy L.G."/>
            <person name="Floudas D."/>
            <person name="Copeland A."/>
            <person name="Barry K.W."/>
            <person name="Cichocki N."/>
            <person name="Veneault-Fourrey C."/>
            <person name="LaButti K."/>
            <person name="Lindquist E.A."/>
            <person name="Lipzen A."/>
            <person name="Lundell T."/>
            <person name="Morin E."/>
            <person name="Murat C."/>
            <person name="Riley R."/>
            <person name="Ohm R."/>
            <person name="Sun H."/>
            <person name="Tunlid A."/>
            <person name="Henrissat B."/>
            <person name="Grigoriev I.V."/>
            <person name="Hibbett D.S."/>
            <person name="Martin F."/>
        </authorList>
    </citation>
    <scope>NUCLEOTIDE SEQUENCE [LARGE SCALE GENOMIC DNA]</scope>
    <source>
        <strain evidence="2">h7</strain>
    </source>
</reference>
<dbReference type="HOGENOM" id="CLU_1896476_0_0_1"/>
<evidence type="ECO:0000313" key="1">
    <source>
        <dbReference type="EMBL" id="KIM36555.1"/>
    </source>
</evidence>
<dbReference type="EMBL" id="KN831804">
    <property type="protein sequence ID" value="KIM36555.1"/>
    <property type="molecule type" value="Genomic_DNA"/>
</dbReference>
<dbReference type="Proteomes" id="UP000053424">
    <property type="component" value="Unassembled WGS sequence"/>
</dbReference>
<protein>
    <submittedName>
        <fullName evidence="1">Uncharacterized protein</fullName>
    </submittedName>
</protein>
<organism evidence="1 2">
    <name type="scientific">Hebeloma cylindrosporum</name>
    <dbReference type="NCBI Taxonomy" id="76867"/>
    <lineage>
        <taxon>Eukaryota</taxon>
        <taxon>Fungi</taxon>
        <taxon>Dikarya</taxon>
        <taxon>Basidiomycota</taxon>
        <taxon>Agaricomycotina</taxon>
        <taxon>Agaricomycetes</taxon>
        <taxon>Agaricomycetidae</taxon>
        <taxon>Agaricales</taxon>
        <taxon>Agaricineae</taxon>
        <taxon>Hymenogastraceae</taxon>
        <taxon>Hebeloma</taxon>
    </lineage>
</organism>
<sequence>MCNVHSSEVTLRASADRIPSFCTLSSRLLFPFACIRCDDSEILAHRTSFAGYSECVRAQSPRSCCNPSDYFLCIESVTRTVNTTNSQIMITSASVLHGLVRTGNDKVPVPSNAIPNCQDVWICITRVYLHVVFG</sequence>
<keyword evidence="2" id="KW-1185">Reference proteome</keyword>
<name>A0A0C3BIN0_HEBCY</name>
<reference evidence="1 2" key="1">
    <citation type="submission" date="2014-04" db="EMBL/GenBank/DDBJ databases">
        <authorList>
            <consortium name="DOE Joint Genome Institute"/>
            <person name="Kuo A."/>
            <person name="Gay G."/>
            <person name="Dore J."/>
            <person name="Kohler A."/>
            <person name="Nagy L.G."/>
            <person name="Floudas D."/>
            <person name="Copeland A."/>
            <person name="Barry K.W."/>
            <person name="Cichocki N."/>
            <person name="Veneault-Fourrey C."/>
            <person name="LaButti K."/>
            <person name="Lindquist E.A."/>
            <person name="Lipzen A."/>
            <person name="Lundell T."/>
            <person name="Morin E."/>
            <person name="Murat C."/>
            <person name="Sun H."/>
            <person name="Tunlid A."/>
            <person name="Henrissat B."/>
            <person name="Grigoriev I.V."/>
            <person name="Hibbett D.S."/>
            <person name="Martin F."/>
            <person name="Nordberg H.P."/>
            <person name="Cantor M.N."/>
            <person name="Hua S.X."/>
        </authorList>
    </citation>
    <scope>NUCLEOTIDE SEQUENCE [LARGE SCALE GENOMIC DNA]</scope>
    <source>
        <strain evidence="2">h7</strain>
    </source>
</reference>
<dbReference type="AlphaFoldDB" id="A0A0C3BIN0"/>
<gene>
    <name evidence="1" type="ORF">M413DRAFT_288916</name>
</gene>
<accession>A0A0C3BIN0</accession>